<comment type="caution">
    <text evidence="7">The sequence shown here is derived from an EMBL/GenBank/DDBJ whole genome shotgun (WGS) entry which is preliminary data.</text>
</comment>
<dbReference type="GO" id="GO:0016020">
    <property type="term" value="C:membrane"/>
    <property type="evidence" value="ECO:0007669"/>
    <property type="project" value="TreeGrafter"/>
</dbReference>
<feature type="compositionally biased region" description="Pro residues" evidence="6">
    <location>
        <begin position="158"/>
        <end position="169"/>
    </location>
</feature>
<dbReference type="InterPro" id="IPR014756">
    <property type="entry name" value="Ig_E-set"/>
</dbReference>
<dbReference type="AlphaFoldDB" id="A0A9W8TP88"/>
<keyword evidence="3" id="KW-0963">Cytoplasm</keyword>
<evidence type="ECO:0000313" key="7">
    <source>
        <dbReference type="EMBL" id="KAJ3574521.1"/>
    </source>
</evidence>
<evidence type="ECO:0000256" key="6">
    <source>
        <dbReference type="SAM" id="MobiDB-lite"/>
    </source>
</evidence>
<feature type="compositionally biased region" description="Polar residues" evidence="6">
    <location>
        <begin position="90"/>
        <end position="102"/>
    </location>
</feature>
<dbReference type="Pfam" id="PF02115">
    <property type="entry name" value="Rho_GDI"/>
    <property type="match status" value="1"/>
</dbReference>
<dbReference type="InterPro" id="IPR024792">
    <property type="entry name" value="RhoGDI_dom_sf"/>
</dbReference>
<comment type="function">
    <text evidence="4">Regulates the GDP/GTP exchange reaction of the Rho proteins by inhibiting the dissociation of GDP from them, and the subsequent binding of GTP to them.</text>
</comment>
<feature type="region of interest" description="Disordered" evidence="6">
    <location>
        <begin position="137"/>
        <end position="185"/>
    </location>
</feature>
<evidence type="ECO:0000256" key="2">
    <source>
        <dbReference type="ARBA" id="ARBA00009758"/>
    </source>
</evidence>
<dbReference type="FunFam" id="2.70.50.30:FF:000001">
    <property type="entry name" value="Rho GDP-dissociation inhibitor 1"/>
    <property type="match status" value="1"/>
</dbReference>
<dbReference type="PRINTS" id="PR00492">
    <property type="entry name" value="RHOGDI"/>
</dbReference>
<organism evidence="7 8">
    <name type="scientific">Xylaria arbuscula</name>
    <dbReference type="NCBI Taxonomy" id="114810"/>
    <lineage>
        <taxon>Eukaryota</taxon>
        <taxon>Fungi</taxon>
        <taxon>Dikarya</taxon>
        <taxon>Ascomycota</taxon>
        <taxon>Pezizomycotina</taxon>
        <taxon>Sordariomycetes</taxon>
        <taxon>Xylariomycetidae</taxon>
        <taxon>Xylariales</taxon>
        <taxon>Xylariaceae</taxon>
        <taxon>Xylaria</taxon>
    </lineage>
</organism>
<comment type="subcellular location">
    <subcellularLocation>
        <location evidence="1">Cytoplasm</location>
    </subcellularLocation>
</comment>
<dbReference type="Proteomes" id="UP001148614">
    <property type="component" value="Unassembled WGS sequence"/>
</dbReference>
<proteinExistence type="inferred from homology"/>
<feature type="region of interest" description="Disordered" evidence="6">
    <location>
        <begin position="205"/>
        <end position="227"/>
    </location>
</feature>
<evidence type="ECO:0000256" key="3">
    <source>
        <dbReference type="ARBA" id="ARBA00022490"/>
    </source>
</evidence>
<dbReference type="Gene3D" id="2.70.50.30">
    <property type="entry name" value="Coagulation Factor XIII, subunit A, domain 1"/>
    <property type="match status" value="1"/>
</dbReference>
<dbReference type="InterPro" id="IPR000406">
    <property type="entry name" value="Rho_GDI"/>
</dbReference>
<feature type="region of interest" description="Disordered" evidence="6">
    <location>
        <begin position="1"/>
        <end position="113"/>
    </location>
</feature>
<keyword evidence="8" id="KW-1185">Reference proteome</keyword>
<evidence type="ECO:0000256" key="5">
    <source>
        <dbReference type="ARBA" id="ARBA00071407"/>
    </source>
</evidence>
<accession>A0A9W8TP88</accession>
<dbReference type="SUPFAM" id="SSF81296">
    <property type="entry name" value="E set domains"/>
    <property type="match status" value="1"/>
</dbReference>
<reference evidence="7" key="1">
    <citation type="submission" date="2022-07" db="EMBL/GenBank/DDBJ databases">
        <title>Genome Sequence of Xylaria arbuscula.</title>
        <authorList>
            <person name="Buettner E."/>
        </authorList>
    </citation>
    <scope>NUCLEOTIDE SEQUENCE</scope>
    <source>
        <strain evidence="7">VT107</strain>
    </source>
</reference>
<feature type="compositionally biased region" description="Basic residues" evidence="6">
    <location>
        <begin position="79"/>
        <end position="89"/>
    </location>
</feature>
<sequence length="455" mass="50380">MASHEENDHLPEETKGYKLSQPKQSLAEYDKMGSGLGFPGPGRTMPEHQQPQGAAFFGPAHLLPRYPVRSPNGWDATPSHRRQLVRHQSHQSAATPTSQEDNQVGHGGLPSWLPQETLSLEDRVNAWLSDQEASTRIVNSTNSVPRASPTINYTSASPAPPGPYPPHPSRSPRSALSPSGHPPVVKKAKSFANLLHRVASKPVLRIPRRLRRTSRSSSSNSSLDSKITCRGLPNMMIKKETLITSHRKQSSDPADELADAADKMVIGHFRDSWAVTPDESVKVTKFKADENDESLQRYKKSLGLGGGKDISDPNDPRVCIIQSLTMESAGRPPVTIDLSQPGSENTLKDNPFKIKEGAKFTMVASFRVQHEILSGLHYVQTVKRKGIRVSKDSEMLGSYAPNTDNQPVYTKRFQEEEAPSGMIARGHYNAVSTFVDDDKKTHLQFEWSFDISKDW</sequence>
<dbReference type="GO" id="GO:0007266">
    <property type="term" value="P:Rho protein signal transduction"/>
    <property type="evidence" value="ECO:0007669"/>
    <property type="project" value="InterPro"/>
</dbReference>
<dbReference type="EMBL" id="JANPWZ010000605">
    <property type="protein sequence ID" value="KAJ3574521.1"/>
    <property type="molecule type" value="Genomic_DNA"/>
</dbReference>
<evidence type="ECO:0000256" key="1">
    <source>
        <dbReference type="ARBA" id="ARBA00004496"/>
    </source>
</evidence>
<dbReference type="PANTHER" id="PTHR10980:SF3">
    <property type="entry name" value="LD16419P"/>
    <property type="match status" value="1"/>
</dbReference>
<evidence type="ECO:0000256" key="4">
    <source>
        <dbReference type="ARBA" id="ARBA00054143"/>
    </source>
</evidence>
<gene>
    <name evidence="7" type="ORF">NPX13_g4331</name>
</gene>
<dbReference type="VEuPathDB" id="FungiDB:F4678DRAFT_471598"/>
<dbReference type="GO" id="GO:0005094">
    <property type="term" value="F:Rho GDP-dissociation inhibitor activity"/>
    <property type="evidence" value="ECO:0007669"/>
    <property type="project" value="InterPro"/>
</dbReference>
<feature type="compositionally biased region" description="Low complexity" evidence="6">
    <location>
        <begin position="215"/>
        <end position="225"/>
    </location>
</feature>
<dbReference type="PANTHER" id="PTHR10980">
    <property type="entry name" value="RHO GDP-DISSOCIATION INHIBITOR"/>
    <property type="match status" value="1"/>
</dbReference>
<evidence type="ECO:0000313" key="8">
    <source>
        <dbReference type="Proteomes" id="UP001148614"/>
    </source>
</evidence>
<feature type="compositionally biased region" description="Basic and acidic residues" evidence="6">
    <location>
        <begin position="1"/>
        <end position="16"/>
    </location>
</feature>
<dbReference type="GO" id="GO:0005829">
    <property type="term" value="C:cytosol"/>
    <property type="evidence" value="ECO:0007669"/>
    <property type="project" value="TreeGrafter"/>
</dbReference>
<feature type="compositionally biased region" description="Polar residues" evidence="6">
    <location>
        <begin position="137"/>
        <end position="154"/>
    </location>
</feature>
<protein>
    <recommendedName>
        <fullName evidence="5">Rho GDP-dissociation inhibitor</fullName>
    </recommendedName>
</protein>
<comment type="similarity">
    <text evidence="2">Belongs to the Rho GDI family.</text>
</comment>
<name>A0A9W8TP88_9PEZI</name>